<organism evidence="1 2">
    <name type="scientific">Billgrantia gudaonensis</name>
    <dbReference type="NCBI Taxonomy" id="376427"/>
    <lineage>
        <taxon>Bacteria</taxon>
        <taxon>Pseudomonadati</taxon>
        <taxon>Pseudomonadota</taxon>
        <taxon>Gammaproteobacteria</taxon>
        <taxon>Oceanospirillales</taxon>
        <taxon>Halomonadaceae</taxon>
        <taxon>Billgrantia</taxon>
    </lineage>
</organism>
<dbReference type="InterPro" id="IPR007553">
    <property type="entry name" value="2-thiour_desulf"/>
</dbReference>
<gene>
    <name evidence="1" type="ORF">SAMN04487954_103164</name>
</gene>
<dbReference type="EMBL" id="FNES01000003">
    <property type="protein sequence ID" value="SDJ14429.1"/>
    <property type="molecule type" value="Genomic_DNA"/>
</dbReference>
<dbReference type="PANTHER" id="PTHR30087:SF1">
    <property type="entry name" value="HYPOTHETICAL CYTOSOLIC PROTEIN"/>
    <property type="match status" value="1"/>
</dbReference>
<dbReference type="Proteomes" id="UP000198525">
    <property type="component" value="Unassembled WGS sequence"/>
</dbReference>
<dbReference type="RefSeq" id="WP_089683667.1">
    <property type="nucleotide sequence ID" value="NZ_FNES01000003.1"/>
</dbReference>
<evidence type="ECO:0000313" key="2">
    <source>
        <dbReference type="Proteomes" id="UP000198525"/>
    </source>
</evidence>
<protein>
    <submittedName>
        <fullName evidence="1">Uncharacterized conserved protein YbbK, DUF523 family</fullName>
    </submittedName>
</protein>
<dbReference type="AlphaFoldDB" id="A0A1G8RBX1"/>
<proteinExistence type="predicted"/>
<name>A0A1G8RBX1_9GAMM</name>
<reference evidence="1 2" key="1">
    <citation type="submission" date="2016-10" db="EMBL/GenBank/DDBJ databases">
        <authorList>
            <person name="de Groot N.N."/>
        </authorList>
    </citation>
    <scope>NUCLEOTIDE SEQUENCE [LARGE SCALE GENOMIC DNA]</scope>
    <source>
        <strain evidence="1 2">CGMCC 1.6133</strain>
    </source>
</reference>
<dbReference type="PANTHER" id="PTHR30087">
    <property type="entry name" value="INNER MEMBRANE PROTEIN"/>
    <property type="match status" value="1"/>
</dbReference>
<dbReference type="STRING" id="376427.SAMN04487954_103164"/>
<dbReference type="Pfam" id="PF04463">
    <property type="entry name" value="2-thiour_desulf"/>
    <property type="match status" value="1"/>
</dbReference>
<accession>A0A1G8RBX1</accession>
<sequence length="161" mass="17115">MEKVLVSACLLGRRVRYDGGAKSLASDILTRWQSEGRVVSVCPEVEAGLPTPRAAAEIIGGDGAGVLSDSARVVDSQGEHLSEAFVRGAYLALQRCRQHGIKVAVLTEHSPSCGSTDIYDGSFSGNRRPGVGVTTALLRQEGVRVYGQHDIAEADRILRAL</sequence>
<keyword evidence="2" id="KW-1185">Reference proteome</keyword>
<dbReference type="OrthoDB" id="495783at2"/>
<evidence type="ECO:0000313" key="1">
    <source>
        <dbReference type="EMBL" id="SDJ14429.1"/>
    </source>
</evidence>